<dbReference type="KEGG" id="vcn:VOLCADRAFT_93744"/>
<dbReference type="InParanoid" id="D8U2Y3"/>
<feature type="compositionally biased region" description="Basic and acidic residues" evidence="1">
    <location>
        <begin position="55"/>
        <end position="68"/>
    </location>
</feature>
<dbReference type="AlphaFoldDB" id="D8U2Y3"/>
<dbReference type="Proteomes" id="UP000001058">
    <property type="component" value="Unassembled WGS sequence"/>
</dbReference>
<evidence type="ECO:0000313" key="2">
    <source>
        <dbReference type="EMBL" id="EFJ45982.1"/>
    </source>
</evidence>
<feature type="compositionally biased region" description="Low complexity" evidence="1">
    <location>
        <begin position="141"/>
        <end position="164"/>
    </location>
</feature>
<protein>
    <submittedName>
        <fullName evidence="2">Uncharacterized protein</fullName>
    </submittedName>
</protein>
<feature type="compositionally biased region" description="Gly residues" evidence="1">
    <location>
        <begin position="130"/>
        <end position="140"/>
    </location>
</feature>
<proteinExistence type="predicted"/>
<gene>
    <name evidence="2" type="ORF">VOLCADRAFT_93744</name>
</gene>
<dbReference type="RefSeq" id="XP_002953060.1">
    <property type="nucleotide sequence ID" value="XM_002953014.1"/>
</dbReference>
<organism evidence="3">
    <name type="scientific">Volvox carteri f. nagariensis</name>
    <dbReference type="NCBI Taxonomy" id="3068"/>
    <lineage>
        <taxon>Eukaryota</taxon>
        <taxon>Viridiplantae</taxon>
        <taxon>Chlorophyta</taxon>
        <taxon>core chlorophytes</taxon>
        <taxon>Chlorophyceae</taxon>
        <taxon>CS clade</taxon>
        <taxon>Chlamydomonadales</taxon>
        <taxon>Volvocaceae</taxon>
        <taxon>Volvox</taxon>
    </lineage>
</organism>
<dbReference type="EMBL" id="GL378354">
    <property type="protein sequence ID" value="EFJ45982.1"/>
    <property type="molecule type" value="Genomic_DNA"/>
</dbReference>
<evidence type="ECO:0000313" key="3">
    <source>
        <dbReference type="Proteomes" id="UP000001058"/>
    </source>
</evidence>
<feature type="region of interest" description="Disordered" evidence="1">
    <location>
        <begin position="1"/>
        <end position="260"/>
    </location>
</feature>
<keyword evidence="3" id="KW-1185">Reference proteome</keyword>
<reference evidence="2 3" key="1">
    <citation type="journal article" date="2010" name="Science">
        <title>Genomic analysis of organismal complexity in the multicellular green alga Volvox carteri.</title>
        <authorList>
            <person name="Prochnik S.E."/>
            <person name="Umen J."/>
            <person name="Nedelcu A.M."/>
            <person name="Hallmann A."/>
            <person name="Miller S.M."/>
            <person name="Nishii I."/>
            <person name="Ferris P."/>
            <person name="Kuo A."/>
            <person name="Mitros T."/>
            <person name="Fritz-Laylin L.K."/>
            <person name="Hellsten U."/>
            <person name="Chapman J."/>
            <person name="Simakov O."/>
            <person name="Rensing S.A."/>
            <person name="Terry A."/>
            <person name="Pangilinan J."/>
            <person name="Kapitonov V."/>
            <person name="Jurka J."/>
            <person name="Salamov A."/>
            <person name="Shapiro H."/>
            <person name="Schmutz J."/>
            <person name="Grimwood J."/>
            <person name="Lindquist E."/>
            <person name="Lucas S."/>
            <person name="Grigoriev I.V."/>
            <person name="Schmitt R."/>
            <person name="Kirk D."/>
            <person name="Rokhsar D.S."/>
        </authorList>
    </citation>
    <scope>NUCLEOTIDE SEQUENCE [LARGE SCALE GENOMIC DNA]</scope>
    <source>
        <strain evidence="3">f. Nagariensis / Eve</strain>
    </source>
</reference>
<feature type="compositionally biased region" description="Polar residues" evidence="1">
    <location>
        <begin position="194"/>
        <end position="207"/>
    </location>
</feature>
<sequence length="260" mass="24332">MASATPGGDTVVGSDVAMTERDQPCTLAVQRTASGLKRLHDGEIKRSGGGGGGGDADKDADQLPKVLEDGVTAAAIESKTDSGSGNSGGPQTQAPASGESEPTTAEPAAISATDKSHGSSAAAKGVDDSSGGGGGNGGGAAAADPSVEPADPTAAAPYVTDAAAGTGGTEASKPGQDGGSGGGGGDAKELPTDATASPSAKQPSNTAPMGGGDGGKAPDLASGAQFPPLSTEATEAGVATAKAEAEPGEGDRTFADAATA</sequence>
<accession>D8U2Y3</accession>
<name>D8U2Y3_VOLCA</name>
<feature type="compositionally biased region" description="Polar residues" evidence="1">
    <location>
        <begin position="81"/>
        <end position="103"/>
    </location>
</feature>
<dbReference type="OrthoDB" id="551727at2759"/>
<feature type="compositionally biased region" description="Basic and acidic residues" evidence="1">
    <location>
        <begin position="243"/>
        <end position="254"/>
    </location>
</feature>
<dbReference type="GeneID" id="9625683"/>
<feature type="compositionally biased region" description="Gly residues" evidence="1">
    <location>
        <begin position="176"/>
        <end position="185"/>
    </location>
</feature>
<evidence type="ECO:0000256" key="1">
    <source>
        <dbReference type="SAM" id="MobiDB-lite"/>
    </source>
</evidence>